<gene>
    <name evidence="4" type="ORF">J2W55_001268</name>
</gene>
<dbReference type="PANTHER" id="PTHR30273">
    <property type="entry name" value="PERIPLASMIC SIGNAL SENSOR AND SIGMA FACTOR ACTIVATOR FECR-RELATED"/>
    <property type="match status" value="1"/>
</dbReference>
<dbReference type="InterPro" id="IPR012373">
    <property type="entry name" value="Ferrdict_sens_TM"/>
</dbReference>
<dbReference type="Pfam" id="PF16344">
    <property type="entry name" value="FecR_C"/>
    <property type="match status" value="1"/>
</dbReference>
<feature type="domain" description="FecR protein" evidence="2">
    <location>
        <begin position="119"/>
        <end position="209"/>
    </location>
</feature>
<sequence length="322" mass="36983">MNWETILNYVNGESSTEEVQQVVDWANEQTEHRYLLTYLERRKKQLEQPLKQNDIDEQWLHLLDRIFELPKSNNKKGFQRSHLITGIAASLLLFCFLGWFYVQKTKNQANSSIQTLQSAQNVGGRLTLPDGTKVFMAPNSKISYANSFGFAKREIQLTGEAFFDVKHDAHKPFIIHTASHLAVTVLGTSFNVYSRPKANTEVKVATGLVGITENNHTHYLKAGQQFIYQLNRRKITIKQVNAHDASSLQNQTLFFKDDNANEIAEKLQRWYNIKVEVQPSASRRARFSGEMKDTGIDKLLNGLSYATGLHYRYKNQHTVILF</sequence>
<dbReference type="Gene3D" id="3.55.50.30">
    <property type="match status" value="1"/>
</dbReference>
<evidence type="ECO:0000313" key="4">
    <source>
        <dbReference type="EMBL" id="MDR6941440.1"/>
    </source>
</evidence>
<comment type="caution">
    <text evidence="4">The sequence shown here is derived from an EMBL/GenBank/DDBJ whole genome shotgun (WGS) entry which is preliminary data.</text>
</comment>
<evidence type="ECO:0000259" key="3">
    <source>
        <dbReference type="Pfam" id="PF16344"/>
    </source>
</evidence>
<dbReference type="InterPro" id="IPR006860">
    <property type="entry name" value="FecR"/>
</dbReference>
<reference evidence="4 5" key="1">
    <citation type="submission" date="2023-07" db="EMBL/GenBank/DDBJ databases">
        <title>Sorghum-associated microbial communities from plants grown in Nebraska, USA.</title>
        <authorList>
            <person name="Schachtman D."/>
        </authorList>
    </citation>
    <scope>NUCLEOTIDE SEQUENCE [LARGE SCALE GENOMIC DNA]</scope>
    <source>
        <strain evidence="4 5">3262</strain>
    </source>
</reference>
<evidence type="ECO:0000256" key="1">
    <source>
        <dbReference type="SAM" id="Phobius"/>
    </source>
</evidence>
<feature type="transmembrane region" description="Helical" evidence="1">
    <location>
        <begin position="83"/>
        <end position="102"/>
    </location>
</feature>
<evidence type="ECO:0000259" key="2">
    <source>
        <dbReference type="Pfam" id="PF04773"/>
    </source>
</evidence>
<dbReference type="RefSeq" id="WP_310093176.1">
    <property type="nucleotide sequence ID" value="NZ_JAVDUU010000001.1"/>
</dbReference>
<dbReference type="EMBL" id="JAVDUU010000001">
    <property type="protein sequence ID" value="MDR6941440.1"/>
    <property type="molecule type" value="Genomic_DNA"/>
</dbReference>
<keyword evidence="1" id="KW-0812">Transmembrane</keyword>
<dbReference type="PANTHER" id="PTHR30273:SF2">
    <property type="entry name" value="PROTEIN FECR"/>
    <property type="match status" value="1"/>
</dbReference>
<protein>
    <submittedName>
        <fullName evidence="4">Ferric-dicitrate binding protein FerR (Iron transport regulator)</fullName>
    </submittedName>
</protein>
<keyword evidence="1" id="KW-0472">Membrane</keyword>
<dbReference type="Gene3D" id="2.60.120.1440">
    <property type="match status" value="1"/>
</dbReference>
<name>A0ABU1T7R5_9SPHI</name>
<organism evidence="4 5">
    <name type="scientific">Mucilaginibacter pocheonensis</name>
    <dbReference type="NCBI Taxonomy" id="398050"/>
    <lineage>
        <taxon>Bacteria</taxon>
        <taxon>Pseudomonadati</taxon>
        <taxon>Bacteroidota</taxon>
        <taxon>Sphingobacteriia</taxon>
        <taxon>Sphingobacteriales</taxon>
        <taxon>Sphingobacteriaceae</taxon>
        <taxon>Mucilaginibacter</taxon>
    </lineage>
</organism>
<dbReference type="PIRSF" id="PIRSF018266">
    <property type="entry name" value="FecR"/>
    <property type="match status" value="1"/>
</dbReference>
<feature type="domain" description="Protein FecR C-terminal" evidence="3">
    <location>
        <begin position="253"/>
        <end position="319"/>
    </location>
</feature>
<keyword evidence="5" id="KW-1185">Reference proteome</keyword>
<evidence type="ECO:0000313" key="5">
    <source>
        <dbReference type="Proteomes" id="UP001247620"/>
    </source>
</evidence>
<dbReference type="Pfam" id="PF04773">
    <property type="entry name" value="FecR"/>
    <property type="match status" value="1"/>
</dbReference>
<dbReference type="Proteomes" id="UP001247620">
    <property type="component" value="Unassembled WGS sequence"/>
</dbReference>
<accession>A0ABU1T7R5</accession>
<proteinExistence type="predicted"/>
<dbReference type="InterPro" id="IPR032508">
    <property type="entry name" value="FecR_C"/>
</dbReference>
<keyword evidence="1" id="KW-1133">Transmembrane helix</keyword>